<comment type="caution">
    <text evidence="1">The sequence shown here is derived from an EMBL/GenBank/DDBJ whole genome shotgun (WGS) entry which is preliminary data.</text>
</comment>
<evidence type="ECO:0000313" key="2">
    <source>
        <dbReference type="Proteomes" id="UP000094329"/>
    </source>
</evidence>
<dbReference type="Proteomes" id="UP000094329">
    <property type="component" value="Unassembled WGS sequence"/>
</dbReference>
<name>A0ABX2ZYE0_9GAMM</name>
<gene>
    <name evidence="1" type="ORF">BGC07_15535</name>
</gene>
<accession>A0ABX2ZYE0</accession>
<proteinExistence type="predicted"/>
<protein>
    <recommendedName>
        <fullName evidence="3">HTH cro/C1-type domain-containing protein</fullName>
    </recommendedName>
</protein>
<evidence type="ECO:0000313" key="1">
    <source>
        <dbReference type="EMBL" id="ODN41518.1"/>
    </source>
</evidence>
<organism evidence="1 2">
    <name type="scientific">Piscirickettsia litoralis</name>
    <dbReference type="NCBI Taxonomy" id="1891921"/>
    <lineage>
        <taxon>Bacteria</taxon>
        <taxon>Pseudomonadati</taxon>
        <taxon>Pseudomonadota</taxon>
        <taxon>Gammaproteobacteria</taxon>
        <taxon>Thiotrichales</taxon>
        <taxon>Piscirickettsiaceae</taxon>
        <taxon>Piscirickettsia</taxon>
    </lineage>
</organism>
<reference evidence="1 2" key="1">
    <citation type="submission" date="2016-08" db="EMBL/GenBank/DDBJ databases">
        <title>Draft genome sequence of Candidatus Piscirickettsia litoralis, from seawater.</title>
        <authorList>
            <person name="Wan X."/>
            <person name="Lee A.J."/>
            <person name="Hou S."/>
            <person name="Donachie S.P."/>
        </authorList>
    </citation>
    <scope>NUCLEOTIDE SEQUENCE [LARGE SCALE GENOMIC DNA]</scope>
    <source>
        <strain evidence="1 2">Y2</strain>
    </source>
</reference>
<dbReference type="EMBL" id="MDTU01000002">
    <property type="protein sequence ID" value="ODN41518.1"/>
    <property type="molecule type" value="Genomic_DNA"/>
</dbReference>
<dbReference type="RefSeq" id="WP_069313983.1">
    <property type="nucleotide sequence ID" value="NZ_MDTU01000002.1"/>
</dbReference>
<sequence length="225" mass="25975">MGIVERLNFTLQWLNVENTRKDRESALSLITGRSIRTVEEWLYGSAFPSSKYLKKIAAYTNLRYSWLQHGEGKAFYYKKNMMPQTHGESLIIPIIDWYETGKLDILTYKADLYVNVHRDNIDLSITDDYTDLFAVMAEEQDKEESVGLEVGDFLVCKPLLPQSVPPTGARVICHPINMDRPIFREYRINSQGEYYIADAPFIRPIRKSKPSEIKARVIGCHANFT</sequence>
<evidence type="ECO:0008006" key="3">
    <source>
        <dbReference type="Google" id="ProtNLM"/>
    </source>
</evidence>
<keyword evidence="2" id="KW-1185">Reference proteome</keyword>